<evidence type="ECO:0000313" key="2">
    <source>
        <dbReference type="EMBL" id="SOC35841.1"/>
    </source>
</evidence>
<dbReference type="PANTHER" id="PTHR43135">
    <property type="entry name" value="ALPHA-D-RIBOSE 1-METHYLPHOSPHONATE 5-TRIPHOSPHATE DIPHOSPHATASE"/>
    <property type="match status" value="1"/>
</dbReference>
<dbReference type="GO" id="GO:0016810">
    <property type="term" value="F:hydrolase activity, acting on carbon-nitrogen (but not peptide) bonds"/>
    <property type="evidence" value="ECO:0007669"/>
    <property type="project" value="InterPro"/>
</dbReference>
<dbReference type="InterPro" id="IPR051781">
    <property type="entry name" value="Metallo-dep_Hydrolase"/>
</dbReference>
<dbReference type="Proteomes" id="UP000219252">
    <property type="component" value="Unassembled WGS sequence"/>
</dbReference>
<sequence length="407" mass="44144">MSITIVKAKKFVTVSNLGTIDDGALVIQNGKILDIVPWHEIKLTYKDTTEITDYGNLTISPGLVDCHTHLLEFAPTSLYPVTKETQNLAAKAILLKTLASGITALGEQICGSPMLHSDVNELKNSIKDFPLDIAFATTSISIGLDPILHFTSVTGSLAVERDVLVQNNIIMSIAQHSEFAGENIFINATPANFTQDLIPNAGEIIYSQEELNTIVSIFHSMNRKIGTHVAGEKGIDMALNAGFDVLHHAHGITNEQIKQAANQNIKIVATPLGGTHLLPNTIEEVMKMHDANITVAISSDGFLPPHKNTVTFPKIMQGLIGPDSLMAIANPYLKAMIQNGISENEALALITLNPAKILEKDNRFGSLEIGKDANFLVSEGIPGVEIVDVEKIKAVYFRGEKMIQRNV</sequence>
<gene>
    <name evidence="2" type="ORF">SAMN05877842_1022</name>
</gene>
<keyword evidence="3" id="KW-1185">Reference proteome</keyword>
<keyword evidence="2" id="KW-0378">Hydrolase</keyword>
<feature type="domain" description="Amidohydrolase-related" evidence="1">
    <location>
        <begin position="58"/>
        <end position="389"/>
    </location>
</feature>
<protein>
    <submittedName>
        <fullName evidence="2">Imidazolonepropionase-like amidohydrolase</fullName>
    </submittedName>
</protein>
<proteinExistence type="predicted"/>
<dbReference type="InterPro" id="IPR006680">
    <property type="entry name" value="Amidohydro-rel"/>
</dbReference>
<accession>A0A285U6G8</accession>
<dbReference type="InterPro" id="IPR032466">
    <property type="entry name" value="Metal_Hydrolase"/>
</dbReference>
<dbReference type="EMBL" id="OBQC01000002">
    <property type="protein sequence ID" value="SOC35841.1"/>
    <property type="molecule type" value="Genomic_DNA"/>
</dbReference>
<dbReference type="Gene3D" id="3.20.20.140">
    <property type="entry name" value="Metal-dependent hydrolases"/>
    <property type="match status" value="1"/>
</dbReference>
<dbReference type="SUPFAM" id="SSF51556">
    <property type="entry name" value="Metallo-dependent hydrolases"/>
    <property type="match status" value="1"/>
</dbReference>
<organism evidence="2 3">
    <name type="scientific">Ureibacillus acetophenoni</name>
    <dbReference type="NCBI Taxonomy" id="614649"/>
    <lineage>
        <taxon>Bacteria</taxon>
        <taxon>Bacillati</taxon>
        <taxon>Bacillota</taxon>
        <taxon>Bacilli</taxon>
        <taxon>Bacillales</taxon>
        <taxon>Caryophanaceae</taxon>
        <taxon>Ureibacillus</taxon>
    </lineage>
</organism>
<dbReference type="OrthoDB" id="9776455at2"/>
<dbReference type="SUPFAM" id="SSF51338">
    <property type="entry name" value="Composite domain of metallo-dependent hydrolases"/>
    <property type="match status" value="1"/>
</dbReference>
<dbReference type="PANTHER" id="PTHR43135:SF3">
    <property type="entry name" value="ALPHA-D-RIBOSE 1-METHYLPHOSPHONATE 5-TRIPHOSPHATE DIPHOSPHATASE"/>
    <property type="match status" value="1"/>
</dbReference>
<dbReference type="Pfam" id="PF01979">
    <property type="entry name" value="Amidohydro_1"/>
    <property type="match status" value="1"/>
</dbReference>
<dbReference type="RefSeq" id="WP_097148101.1">
    <property type="nucleotide sequence ID" value="NZ_OBQC01000002.1"/>
</dbReference>
<evidence type="ECO:0000259" key="1">
    <source>
        <dbReference type="Pfam" id="PF01979"/>
    </source>
</evidence>
<evidence type="ECO:0000313" key="3">
    <source>
        <dbReference type="Proteomes" id="UP000219252"/>
    </source>
</evidence>
<dbReference type="AlphaFoldDB" id="A0A285U6G8"/>
<name>A0A285U6G8_9BACL</name>
<reference evidence="3" key="1">
    <citation type="submission" date="2017-08" db="EMBL/GenBank/DDBJ databases">
        <authorList>
            <person name="Varghese N."/>
            <person name="Submissions S."/>
        </authorList>
    </citation>
    <scope>NUCLEOTIDE SEQUENCE [LARGE SCALE GENOMIC DNA]</scope>
    <source>
        <strain evidence="3">JC23</strain>
    </source>
</reference>
<dbReference type="Gene3D" id="2.30.40.10">
    <property type="entry name" value="Urease, subunit C, domain 1"/>
    <property type="match status" value="1"/>
</dbReference>
<dbReference type="InterPro" id="IPR011059">
    <property type="entry name" value="Metal-dep_hydrolase_composite"/>
</dbReference>